<feature type="domain" description="Putative auto-transporter adhesin head GIN" evidence="2">
    <location>
        <begin position="41"/>
        <end position="243"/>
    </location>
</feature>
<dbReference type="RefSeq" id="WP_109617174.1">
    <property type="nucleotide sequence ID" value="NZ_QGDO01000002.1"/>
</dbReference>
<dbReference type="PANTHER" id="PTHR39200:SF1">
    <property type="entry name" value="AUTO-TRANSPORTER ADHESIN HEAD GIN DOMAIN-CONTAINING PROTEIN-RELATED"/>
    <property type="match status" value="1"/>
</dbReference>
<protein>
    <submittedName>
        <fullName evidence="3">Putative autotransporter adhesin-like protein</fullName>
    </submittedName>
</protein>
<dbReference type="PANTHER" id="PTHR39200">
    <property type="entry name" value="HYPOTHETICAL EXPORTED PROTEIN"/>
    <property type="match status" value="1"/>
</dbReference>
<reference evidence="3 4" key="1">
    <citation type="submission" date="2018-03" db="EMBL/GenBank/DDBJ databases">
        <title>Genomic Encyclopedia of Archaeal and Bacterial Type Strains, Phase II (KMG-II): from individual species to whole genera.</title>
        <authorList>
            <person name="Goeker M."/>
        </authorList>
    </citation>
    <scope>NUCLEOTIDE SEQUENCE [LARGE SCALE GENOMIC DNA]</scope>
    <source>
        <strain evidence="3 4">DSM 28229</strain>
    </source>
</reference>
<evidence type="ECO:0000313" key="4">
    <source>
        <dbReference type="Proteomes" id="UP000245535"/>
    </source>
</evidence>
<comment type="caution">
    <text evidence="3">The sequence shown here is derived from an EMBL/GenBank/DDBJ whole genome shotgun (WGS) entry which is preliminary data.</text>
</comment>
<accession>A0A315ZCH4</accession>
<dbReference type="InterPro" id="IPR021255">
    <property type="entry name" value="DUF2807"/>
</dbReference>
<feature type="region of interest" description="Disordered" evidence="1">
    <location>
        <begin position="238"/>
        <end position="259"/>
    </location>
</feature>
<feature type="compositionally biased region" description="Low complexity" evidence="1">
    <location>
        <begin position="244"/>
        <end position="259"/>
    </location>
</feature>
<dbReference type="EMBL" id="QGDO01000002">
    <property type="protein sequence ID" value="PWJ43002.1"/>
    <property type="molecule type" value="Genomic_DNA"/>
</dbReference>
<keyword evidence="4" id="KW-1185">Reference proteome</keyword>
<name>A0A315ZCH4_SEDFL</name>
<proteinExistence type="predicted"/>
<gene>
    <name evidence="3" type="ORF">BC781_102549</name>
</gene>
<dbReference type="Gene3D" id="2.160.20.120">
    <property type="match status" value="1"/>
</dbReference>
<dbReference type="AlphaFoldDB" id="A0A315ZCH4"/>
<dbReference type="OrthoDB" id="5585143at2"/>
<evidence type="ECO:0000256" key="1">
    <source>
        <dbReference type="SAM" id="MobiDB-lite"/>
    </source>
</evidence>
<evidence type="ECO:0000259" key="2">
    <source>
        <dbReference type="Pfam" id="PF10988"/>
    </source>
</evidence>
<evidence type="ECO:0000313" key="3">
    <source>
        <dbReference type="EMBL" id="PWJ43002.1"/>
    </source>
</evidence>
<sequence length="259" mass="28120">MKTLLKISILLSLFCFWSCDDDDDINGSGESITREVDISNDFQGLDIRVPAQVMITQDDSTSITATGQENILNNLEYRINNDGILTIKFDRNVSSFEELILEISLSTLKEMRASGKAEITGLTPFRDLNDLDIKQSGLSSINLDSIFSEELEIDMSGESKLNIIHSTTQTEIDMSGNTSIDIEGTSQSTEIDMSGDSNIEGVDFNTESLEVDMSGSSNLTITVELSIDGQISGSSQIRYGGQPSVNVSTSGSSSIEPIN</sequence>
<dbReference type="Proteomes" id="UP000245535">
    <property type="component" value="Unassembled WGS sequence"/>
</dbReference>
<organism evidence="3 4">
    <name type="scientific">Sediminitomix flava</name>
    <dbReference type="NCBI Taxonomy" id="379075"/>
    <lineage>
        <taxon>Bacteria</taxon>
        <taxon>Pseudomonadati</taxon>
        <taxon>Bacteroidota</taxon>
        <taxon>Cytophagia</taxon>
        <taxon>Cytophagales</taxon>
        <taxon>Flammeovirgaceae</taxon>
        <taxon>Sediminitomix</taxon>
    </lineage>
</organism>
<dbReference type="Pfam" id="PF10988">
    <property type="entry name" value="DUF2807"/>
    <property type="match status" value="1"/>
</dbReference>